<comment type="subcellular location">
    <subcellularLocation>
        <location evidence="1">Cell inner membrane</location>
        <topology evidence="1">Multi-pass membrane protein</topology>
    </subcellularLocation>
</comment>
<evidence type="ECO:0000256" key="11">
    <source>
        <dbReference type="ARBA" id="ARBA00022989"/>
    </source>
</evidence>
<dbReference type="Gene3D" id="1.10.287.910">
    <property type="entry name" value="bacterial mercury transporter, merf"/>
    <property type="match status" value="1"/>
</dbReference>
<comment type="similarity">
    <text evidence="2">Belongs to the MerT family.</text>
</comment>
<keyword evidence="12 15" id="KW-0472">Membrane</keyword>
<evidence type="ECO:0000256" key="14">
    <source>
        <dbReference type="ARBA" id="ARBA00045720"/>
    </source>
</evidence>
<keyword evidence="4" id="KW-0813">Transport</keyword>
<comment type="function">
    <text evidence="14">Involved in mercury resistance. Probably transfers a mercuric ion from the periplasmic Hg(2+)-binding protein MerP to the cytoplasmic mercuric reductase MerA.</text>
</comment>
<evidence type="ECO:0000256" key="8">
    <source>
        <dbReference type="ARBA" id="ARBA00022692"/>
    </source>
</evidence>
<dbReference type="AlphaFoldDB" id="A0A8X8IGQ2"/>
<evidence type="ECO:0000313" key="17">
    <source>
        <dbReference type="Proteomes" id="UP000198711"/>
    </source>
</evidence>
<dbReference type="Pfam" id="PF02411">
    <property type="entry name" value="MerT"/>
    <property type="match status" value="1"/>
</dbReference>
<dbReference type="GO" id="GO:0046872">
    <property type="term" value="F:metal ion binding"/>
    <property type="evidence" value="ECO:0007669"/>
    <property type="project" value="UniProtKB-KW"/>
</dbReference>
<reference evidence="16 17" key="1">
    <citation type="submission" date="2016-10" db="EMBL/GenBank/DDBJ databases">
        <authorList>
            <person name="Varghese N."/>
            <person name="Submissions S."/>
        </authorList>
    </citation>
    <scope>NUCLEOTIDE SEQUENCE [LARGE SCALE GENOMIC DNA]</scope>
    <source>
        <strain evidence="16 17">DSM 25353</strain>
    </source>
</reference>
<dbReference type="GO" id="GO:0005886">
    <property type="term" value="C:plasma membrane"/>
    <property type="evidence" value="ECO:0007669"/>
    <property type="project" value="UniProtKB-SubCell"/>
</dbReference>
<protein>
    <recommendedName>
        <fullName evidence="3">Mercuric transport protein MerT</fullName>
    </recommendedName>
    <alternativeName>
        <fullName evidence="13">Mercury ion transport protein</fullName>
    </alternativeName>
</protein>
<dbReference type="Proteomes" id="UP000198711">
    <property type="component" value="Unassembled WGS sequence"/>
</dbReference>
<evidence type="ECO:0000256" key="12">
    <source>
        <dbReference type="ARBA" id="ARBA00023136"/>
    </source>
</evidence>
<gene>
    <name evidence="16" type="ORF">SAMN05444410_11141</name>
</gene>
<keyword evidence="8 15" id="KW-0812">Transmembrane</keyword>
<evidence type="ECO:0000313" key="16">
    <source>
        <dbReference type="EMBL" id="SDX22178.1"/>
    </source>
</evidence>
<evidence type="ECO:0000256" key="5">
    <source>
        <dbReference type="ARBA" id="ARBA00022466"/>
    </source>
</evidence>
<evidence type="ECO:0000256" key="7">
    <source>
        <dbReference type="ARBA" id="ARBA00022519"/>
    </source>
</evidence>
<feature type="transmembrane region" description="Helical" evidence="15">
    <location>
        <begin position="90"/>
        <end position="109"/>
    </location>
</feature>
<keyword evidence="17" id="KW-1185">Reference proteome</keyword>
<feature type="transmembrane region" description="Helical" evidence="15">
    <location>
        <begin position="49"/>
        <end position="69"/>
    </location>
</feature>
<dbReference type="RefSeq" id="WP_092724464.1">
    <property type="nucleotide sequence ID" value="NZ_FNNO01000011.1"/>
</dbReference>
<keyword evidence="11 15" id="KW-1133">Transmembrane helix</keyword>
<dbReference type="EMBL" id="FNNO01000011">
    <property type="protein sequence ID" value="SDX22178.1"/>
    <property type="molecule type" value="Genomic_DNA"/>
</dbReference>
<dbReference type="GO" id="GO:0015097">
    <property type="term" value="F:mercury ion transmembrane transporter activity"/>
    <property type="evidence" value="ECO:0007669"/>
    <property type="project" value="InterPro"/>
</dbReference>
<evidence type="ECO:0000256" key="13">
    <source>
        <dbReference type="ARBA" id="ARBA00030934"/>
    </source>
</evidence>
<evidence type="ECO:0000256" key="6">
    <source>
        <dbReference type="ARBA" id="ARBA00022475"/>
    </source>
</evidence>
<sequence length="126" mass="13772">MSNEKNNKILLGSGLVLALTSSLCCIVPALAIISGTGSAVAAFSWAAPLRPYLLVATVLILGFAFYQAYKPKAKDECACETKRSFLQSKSFLWIVAVVSLLLSAFPYYAKYLQPQIPQQQAANYFR</sequence>
<keyword evidence="7" id="KW-0997">Cell inner membrane</keyword>
<accession>A0A8X8IGQ2</accession>
<evidence type="ECO:0000256" key="15">
    <source>
        <dbReference type="SAM" id="Phobius"/>
    </source>
</evidence>
<comment type="caution">
    <text evidence="16">The sequence shown here is derived from an EMBL/GenBank/DDBJ whole genome shotgun (WGS) entry which is preliminary data.</text>
</comment>
<evidence type="ECO:0000256" key="2">
    <source>
        <dbReference type="ARBA" id="ARBA00008224"/>
    </source>
</evidence>
<dbReference type="InterPro" id="IPR003457">
    <property type="entry name" value="Transprt_MerT"/>
</dbReference>
<keyword evidence="10" id="KW-0476">Mercury</keyword>
<proteinExistence type="inferred from homology"/>
<keyword evidence="5" id="KW-0475">Mercuric resistance</keyword>
<keyword evidence="9" id="KW-0479">Metal-binding</keyword>
<keyword evidence="6" id="KW-1003">Cell membrane</keyword>
<evidence type="ECO:0000256" key="9">
    <source>
        <dbReference type="ARBA" id="ARBA00022723"/>
    </source>
</evidence>
<evidence type="ECO:0000256" key="1">
    <source>
        <dbReference type="ARBA" id="ARBA00004429"/>
    </source>
</evidence>
<name>A0A8X8IGQ2_9BACT</name>
<evidence type="ECO:0000256" key="3">
    <source>
        <dbReference type="ARBA" id="ARBA00017053"/>
    </source>
</evidence>
<evidence type="ECO:0000256" key="4">
    <source>
        <dbReference type="ARBA" id="ARBA00022448"/>
    </source>
</evidence>
<organism evidence="16 17">
    <name type="scientific">Hydrobacter penzbergensis</name>
    <dbReference type="NCBI Taxonomy" id="1235997"/>
    <lineage>
        <taxon>Bacteria</taxon>
        <taxon>Pseudomonadati</taxon>
        <taxon>Bacteroidota</taxon>
        <taxon>Chitinophagia</taxon>
        <taxon>Chitinophagales</taxon>
        <taxon>Chitinophagaceae</taxon>
        <taxon>Hydrobacter</taxon>
    </lineage>
</organism>
<evidence type="ECO:0000256" key="10">
    <source>
        <dbReference type="ARBA" id="ARBA00022914"/>
    </source>
</evidence>